<protein>
    <recommendedName>
        <fullName evidence="1">Serine-threonine/tyrosine-protein kinase catalytic domain-containing protein</fullName>
    </recommendedName>
</protein>
<feature type="domain" description="Serine-threonine/tyrosine-protein kinase catalytic" evidence="1">
    <location>
        <begin position="16"/>
        <end position="73"/>
    </location>
</feature>
<proteinExistence type="predicted"/>
<dbReference type="PANTHER" id="PTHR44329">
    <property type="entry name" value="SERINE/THREONINE-PROTEIN KINASE TNNI3K-RELATED"/>
    <property type="match status" value="1"/>
</dbReference>
<keyword evidence="3" id="KW-1185">Reference proteome</keyword>
<organism evidence="2 3">
    <name type="scientific">Lithospermum erythrorhizon</name>
    <name type="common">Purple gromwell</name>
    <name type="synonym">Lithospermum officinale var. erythrorhizon</name>
    <dbReference type="NCBI Taxonomy" id="34254"/>
    <lineage>
        <taxon>Eukaryota</taxon>
        <taxon>Viridiplantae</taxon>
        <taxon>Streptophyta</taxon>
        <taxon>Embryophyta</taxon>
        <taxon>Tracheophyta</taxon>
        <taxon>Spermatophyta</taxon>
        <taxon>Magnoliopsida</taxon>
        <taxon>eudicotyledons</taxon>
        <taxon>Gunneridae</taxon>
        <taxon>Pentapetalae</taxon>
        <taxon>asterids</taxon>
        <taxon>lamiids</taxon>
        <taxon>Boraginales</taxon>
        <taxon>Boraginaceae</taxon>
        <taxon>Boraginoideae</taxon>
        <taxon>Lithospermeae</taxon>
        <taxon>Lithospermum</taxon>
    </lineage>
</organism>
<dbReference type="InterPro" id="IPR011009">
    <property type="entry name" value="Kinase-like_dom_sf"/>
</dbReference>
<dbReference type="GO" id="GO:0004674">
    <property type="term" value="F:protein serine/threonine kinase activity"/>
    <property type="evidence" value="ECO:0007669"/>
    <property type="project" value="TreeGrafter"/>
</dbReference>
<dbReference type="Proteomes" id="UP001454036">
    <property type="component" value="Unassembled WGS sequence"/>
</dbReference>
<dbReference type="InterPro" id="IPR051681">
    <property type="entry name" value="Ser/Thr_Kinases-Pseudokinases"/>
</dbReference>
<comment type="caution">
    <text evidence="2">The sequence shown here is derived from an EMBL/GenBank/DDBJ whole genome shotgun (WGS) entry which is preliminary data.</text>
</comment>
<accession>A0AAV3R2V3</accession>
<dbReference type="SUPFAM" id="SSF56112">
    <property type="entry name" value="Protein kinase-like (PK-like)"/>
    <property type="match status" value="1"/>
</dbReference>
<dbReference type="Gene3D" id="1.10.510.10">
    <property type="entry name" value="Transferase(Phosphotransferase) domain 1"/>
    <property type="match status" value="1"/>
</dbReference>
<evidence type="ECO:0000259" key="1">
    <source>
        <dbReference type="Pfam" id="PF07714"/>
    </source>
</evidence>
<dbReference type="InterPro" id="IPR001245">
    <property type="entry name" value="Ser-Thr/Tyr_kinase_cat_dom"/>
</dbReference>
<sequence>MITRLRCSVSPLNFTAKVPYDSKTPLQAAVGEAEGLRPQLPENAHPKLVELMQICWDAAPSNRPSFSVIKTELEELFEKIQSRKMDNAYKYGSIGY</sequence>
<reference evidence="2 3" key="1">
    <citation type="submission" date="2024-01" db="EMBL/GenBank/DDBJ databases">
        <title>The complete chloroplast genome sequence of Lithospermum erythrorhizon: insights into the phylogenetic relationship among Boraginaceae species and the maternal lineages of purple gromwells.</title>
        <authorList>
            <person name="Okada T."/>
            <person name="Watanabe K."/>
        </authorList>
    </citation>
    <scope>NUCLEOTIDE SEQUENCE [LARGE SCALE GENOMIC DNA]</scope>
</reference>
<dbReference type="EMBL" id="BAABME010006890">
    <property type="protein sequence ID" value="GAA0169566.1"/>
    <property type="molecule type" value="Genomic_DNA"/>
</dbReference>
<dbReference type="Pfam" id="PF07714">
    <property type="entry name" value="PK_Tyr_Ser-Thr"/>
    <property type="match status" value="1"/>
</dbReference>
<gene>
    <name evidence="2" type="ORF">LIER_24018</name>
</gene>
<evidence type="ECO:0000313" key="2">
    <source>
        <dbReference type="EMBL" id="GAA0169566.1"/>
    </source>
</evidence>
<dbReference type="AlphaFoldDB" id="A0AAV3R2V3"/>
<name>A0AAV3R2V3_LITER</name>
<dbReference type="PANTHER" id="PTHR44329:SF41">
    <property type="entry name" value="OS12G0163800 PROTEIN"/>
    <property type="match status" value="1"/>
</dbReference>
<evidence type="ECO:0000313" key="3">
    <source>
        <dbReference type="Proteomes" id="UP001454036"/>
    </source>
</evidence>